<gene>
    <name evidence="1" type="ORF">FRX31_022707</name>
</gene>
<comment type="caution">
    <text evidence="1">The sequence shown here is derived from an EMBL/GenBank/DDBJ whole genome shotgun (WGS) entry which is preliminary data.</text>
</comment>
<keyword evidence="2" id="KW-1185">Reference proteome</keyword>
<protein>
    <submittedName>
        <fullName evidence="1">Uncharacterized protein</fullName>
    </submittedName>
</protein>
<dbReference type="AlphaFoldDB" id="A0A7J6VRJ0"/>
<accession>A0A7J6VRJ0</accession>
<organism evidence="1 2">
    <name type="scientific">Thalictrum thalictroides</name>
    <name type="common">Rue-anemone</name>
    <name type="synonym">Anemone thalictroides</name>
    <dbReference type="NCBI Taxonomy" id="46969"/>
    <lineage>
        <taxon>Eukaryota</taxon>
        <taxon>Viridiplantae</taxon>
        <taxon>Streptophyta</taxon>
        <taxon>Embryophyta</taxon>
        <taxon>Tracheophyta</taxon>
        <taxon>Spermatophyta</taxon>
        <taxon>Magnoliopsida</taxon>
        <taxon>Ranunculales</taxon>
        <taxon>Ranunculaceae</taxon>
        <taxon>Thalictroideae</taxon>
        <taxon>Thalictrum</taxon>
    </lineage>
</organism>
<proteinExistence type="predicted"/>
<name>A0A7J6VRJ0_THATH</name>
<sequence length="101" mass="11064">MNVVSLDTTKQLTSTLSNGRKYSDFLRICNRELQITDDPFLINCTQANLLSIFNIISSDLILGLSLQGSNLDSNAKIRTGILTVTAAEDDVSSVLCTFKYA</sequence>
<reference evidence="1 2" key="1">
    <citation type="submission" date="2020-06" db="EMBL/GenBank/DDBJ databases">
        <title>Transcriptomic and genomic resources for Thalictrum thalictroides and T. hernandezii: Facilitating candidate gene discovery in an emerging model plant lineage.</title>
        <authorList>
            <person name="Arias T."/>
            <person name="Riano-Pachon D.M."/>
            <person name="Di Stilio V.S."/>
        </authorList>
    </citation>
    <scope>NUCLEOTIDE SEQUENCE [LARGE SCALE GENOMIC DNA]</scope>
    <source>
        <strain evidence="2">cv. WT478/WT964</strain>
        <tissue evidence="1">Leaves</tissue>
    </source>
</reference>
<dbReference type="EMBL" id="JABWDY010027673">
    <property type="protein sequence ID" value="KAF5187706.1"/>
    <property type="molecule type" value="Genomic_DNA"/>
</dbReference>
<evidence type="ECO:0000313" key="2">
    <source>
        <dbReference type="Proteomes" id="UP000554482"/>
    </source>
</evidence>
<dbReference type="Proteomes" id="UP000554482">
    <property type="component" value="Unassembled WGS sequence"/>
</dbReference>
<evidence type="ECO:0000313" key="1">
    <source>
        <dbReference type="EMBL" id="KAF5187706.1"/>
    </source>
</evidence>